<dbReference type="InterPro" id="IPR050553">
    <property type="entry name" value="Thioredoxin_ResA/DsbE_sf"/>
</dbReference>
<dbReference type="GO" id="GO:0016209">
    <property type="term" value="F:antioxidant activity"/>
    <property type="evidence" value="ECO:0007669"/>
    <property type="project" value="InterPro"/>
</dbReference>
<reference evidence="7 8" key="1">
    <citation type="submission" date="2020-03" db="EMBL/GenBank/DDBJ databases">
        <title>Genomic analysis of Bacteroides faecium CBA7301.</title>
        <authorList>
            <person name="Kim J."/>
            <person name="Roh S.W."/>
        </authorList>
    </citation>
    <scope>NUCLEOTIDE SEQUENCE [LARGE SCALE GENOMIC DNA]</scope>
    <source>
        <strain evidence="7 8">CBA7301</strain>
    </source>
</reference>
<name>A0A6H0KR81_9BACE</name>
<dbReference type="Pfam" id="PF00578">
    <property type="entry name" value="AhpC-TSA"/>
    <property type="match status" value="1"/>
</dbReference>
<dbReference type="GO" id="GO:0016491">
    <property type="term" value="F:oxidoreductase activity"/>
    <property type="evidence" value="ECO:0007669"/>
    <property type="project" value="InterPro"/>
</dbReference>
<evidence type="ECO:0000259" key="6">
    <source>
        <dbReference type="PROSITE" id="PS51352"/>
    </source>
</evidence>
<dbReference type="AlphaFoldDB" id="A0A6H0KR81"/>
<evidence type="ECO:0000256" key="1">
    <source>
        <dbReference type="ARBA" id="ARBA00004196"/>
    </source>
</evidence>
<dbReference type="PROSITE" id="PS51352">
    <property type="entry name" value="THIOREDOXIN_2"/>
    <property type="match status" value="1"/>
</dbReference>
<dbReference type="CDD" id="cd02966">
    <property type="entry name" value="TlpA_like_family"/>
    <property type="match status" value="1"/>
</dbReference>
<dbReference type="GO" id="GO:0017004">
    <property type="term" value="P:cytochrome complex assembly"/>
    <property type="evidence" value="ECO:0007669"/>
    <property type="project" value="UniProtKB-KW"/>
</dbReference>
<keyword evidence="2" id="KW-0201">Cytochrome c-type biogenesis</keyword>
<proteinExistence type="predicted"/>
<evidence type="ECO:0000256" key="2">
    <source>
        <dbReference type="ARBA" id="ARBA00022748"/>
    </source>
</evidence>
<evidence type="ECO:0000256" key="5">
    <source>
        <dbReference type="SAM" id="SignalP"/>
    </source>
</evidence>
<evidence type="ECO:0000256" key="3">
    <source>
        <dbReference type="ARBA" id="ARBA00023157"/>
    </source>
</evidence>
<keyword evidence="3" id="KW-1015">Disulfide bond</keyword>
<dbReference type="SUPFAM" id="SSF52833">
    <property type="entry name" value="Thioredoxin-like"/>
    <property type="match status" value="1"/>
</dbReference>
<dbReference type="Proteomes" id="UP000501780">
    <property type="component" value="Chromosome"/>
</dbReference>
<keyword evidence="4" id="KW-0676">Redox-active center</keyword>
<dbReference type="EMBL" id="CP050831">
    <property type="protein sequence ID" value="QIU95872.1"/>
    <property type="molecule type" value="Genomic_DNA"/>
</dbReference>
<organism evidence="7 8">
    <name type="scientific">Bacteroides faecium</name>
    <dbReference type="NCBI Taxonomy" id="2715212"/>
    <lineage>
        <taxon>Bacteria</taxon>
        <taxon>Pseudomonadati</taxon>
        <taxon>Bacteroidota</taxon>
        <taxon>Bacteroidia</taxon>
        <taxon>Bacteroidales</taxon>
        <taxon>Bacteroidaceae</taxon>
        <taxon>Bacteroides</taxon>
    </lineage>
</organism>
<dbReference type="InterPro" id="IPR036249">
    <property type="entry name" value="Thioredoxin-like_sf"/>
</dbReference>
<dbReference type="InterPro" id="IPR000866">
    <property type="entry name" value="AhpC/TSA"/>
</dbReference>
<dbReference type="InterPro" id="IPR013766">
    <property type="entry name" value="Thioredoxin_domain"/>
</dbReference>
<evidence type="ECO:0000313" key="8">
    <source>
        <dbReference type="Proteomes" id="UP000501780"/>
    </source>
</evidence>
<dbReference type="RefSeq" id="WP_167964871.1">
    <property type="nucleotide sequence ID" value="NZ_CP050831.1"/>
</dbReference>
<evidence type="ECO:0000313" key="7">
    <source>
        <dbReference type="EMBL" id="QIU95872.1"/>
    </source>
</evidence>
<sequence>MRKLLFISFFLLSCLTSQAQHEYTIEGHVEGVKDGTLVSLFLLDGNVGSTVATDSIRNGNFFFKRNAGESGLDKLSLMCTRNADFPSMSLSIYATPNAKIKVTGTNTLIYTWKVDSPVKEQQEYNKFINVSRDLWDEYQRLSIEARKMRSAPEADRKAIREKEDSISVIISSRELKLMQELPVSSVWIEKLHRLSLSAKYNPKFSYKEETLALYNRLNEEQKASNLGQEITVNLFPPTIVKEGDDLADTDLFDLDGNIHHLADFKGKYILLDFWSSGCGPCVMALPEMKEIQEQYKERLTIVSLSSDTQSRWKAASAQHEMTWQNLSDLKQTAGLYAKYGVRGIPNYVLISPEGKIIKMWSGYGKGSLKLKMRRYLDASKHEMSIIQQGNTKLVNYPIIESTNTDILEIKQVELADTATIIHFRAYYIPKYWIQVSPNAKLMDEKGTTYTLKSADGITPGEHFFLPESGEAEFSLTFEPLSPQVKSFNFTEGPAKNDWQINGVRINK</sequence>
<gene>
    <name evidence="7" type="ORF">BacF7301_17705</name>
</gene>
<comment type="subcellular location">
    <subcellularLocation>
        <location evidence="1">Cell envelope</location>
    </subcellularLocation>
</comment>
<dbReference type="PANTHER" id="PTHR42852">
    <property type="entry name" value="THIOL:DISULFIDE INTERCHANGE PROTEIN DSBE"/>
    <property type="match status" value="1"/>
</dbReference>
<keyword evidence="5" id="KW-0732">Signal</keyword>
<dbReference type="PANTHER" id="PTHR42852:SF6">
    <property type="entry name" value="THIOL:DISULFIDE INTERCHANGE PROTEIN DSBE"/>
    <property type="match status" value="1"/>
</dbReference>
<evidence type="ECO:0000256" key="4">
    <source>
        <dbReference type="ARBA" id="ARBA00023284"/>
    </source>
</evidence>
<feature type="signal peptide" evidence="5">
    <location>
        <begin position="1"/>
        <end position="19"/>
    </location>
</feature>
<feature type="chain" id="PRO_5026335471" evidence="5">
    <location>
        <begin position="20"/>
        <end position="507"/>
    </location>
</feature>
<dbReference type="GO" id="GO:0030313">
    <property type="term" value="C:cell envelope"/>
    <property type="evidence" value="ECO:0007669"/>
    <property type="project" value="UniProtKB-SubCell"/>
</dbReference>
<accession>A0A6H0KR81</accession>
<keyword evidence="8" id="KW-1185">Reference proteome</keyword>
<dbReference type="Gene3D" id="3.40.30.10">
    <property type="entry name" value="Glutaredoxin"/>
    <property type="match status" value="1"/>
</dbReference>
<protein>
    <submittedName>
        <fullName evidence="7">AhpC/TSA family protein</fullName>
    </submittedName>
</protein>
<dbReference type="KEGG" id="bfc:BacF7301_17705"/>
<feature type="domain" description="Thioredoxin" evidence="6">
    <location>
        <begin position="240"/>
        <end position="381"/>
    </location>
</feature>